<organism evidence="1 2">
    <name type="scientific">Ceratodon purpureus</name>
    <name type="common">Fire moss</name>
    <name type="synonym">Dicranum purpureum</name>
    <dbReference type="NCBI Taxonomy" id="3225"/>
    <lineage>
        <taxon>Eukaryota</taxon>
        <taxon>Viridiplantae</taxon>
        <taxon>Streptophyta</taxon>
        <taxon>Embryophyta</taxon>
        <taxon>Bryophyta</taxon>
        <taxon>Bryophytina</taxon>
        <taxon>Bryopsida</taxon>
        <taxon>Dicranidae</taxon>
        <taxon>Pseudoditrichales</taxon>
        <taxon>Ditrichaceae</taxon>
        <taxon>Ceratodon</taxon>
    </lineage>
</organism>
<dbReference type="AlphaFoldDB" id="A0A8T0GEV7"/>
<reference evidence="1" key="1">
    <citation type="submission" date="2020-06" db="EMBL/GenBank/DDBJ databases">
        <title>WGS assembly of Ceratodon purpureus strain R40.</title>
        <authorList>
            <person name="Carey S.B."/>
            <person name="Jenkins J."/>
            <person name="Shu S."/>
            <person name="Lovell J.T."/>
            <person name="Sreedasyam A."/>
            <person name="Maumus F."/>
            <person name="Tiley G.P."/>
            <person name="Fernandez-Pozo N."/>
            <person name="Barry K."/>
            <person name="Chen C."/>
            <person name="Wang M."/>
            <person name="Lipzen A."/>
            <person name="Daum C."/>
            <person name="Saski C.A."/>
            <person name="Payton A.C."/>
            <person name="Mcbreen J.C."/>
            <person name="Conrad R.E."/>
            <person name="Kollar L.M."/>
            <person name="Olsson S."/>
            <person name="Huttunen S."/>
            <person name="Landis J.B."/>
            <person name="Wickett N.J."/>
            <person name="Johnson M.G."/>
            <person name="Rensing S.A."/>
            <person name="Grimwood J."/>
            <person name="Schmutz J."/>
            <person name="Mcdaniel S.F."/>
        </authorList>
    </citation>
    <scope>NUCLEOTIDE SEQUENCE</scope>
    <source>
        <strain evidence="1">R40</strain>
    </source>
</reference>
<dbReference type="Proteomes" id="UP000822688">
    <property type="component" value="Chromosome 12"/>
</dbReference>
<evidence type="ECO:0000313" key="1">
    <source>
        <dbReference type="EMBL" id="KAG0555732.1"/>
    </source>
</evidence>
<name>A0A8T0GEV7_CERPU</name>
<keyword evidence="2" id="KW-1185">Reference proteome</keyword>
<gene>
    <name evidence="1" type="ORF">KC19_12G190900</name>
</gene>
<protein>
    <submittedName>
        <fullName evidence="1">Uncharacterized protein</fullName>
    </submittedName>
</protein>
<evidence type="ECO:0000313" key="2">
    <source>
        <dbReference type="Proteomes" id="UP000822688"/>
    </source>
</evidence>
<accession>A0A8T0GEV7</accession>
<dbReference type="EMBL" id="CM026433">
    <property type="protein sequence ID" value="KAG0555732.1"/>
    <property type="molecule type" value="Genomic_DNA"/>
</dbReference>
<proteinExistence type="predicted"/>
<sequence length="165" mass="18460">MLFSPSYRKLTRRRPMHTNMPKTSGSSLITWGMRVLIQRSSEWTRMVTSYIGAPTHRLLYPGRLIIGFLIQEVVVLYPAICRSYNGKPVNVKRIDSSFWFLGGISSTACPSANSCPHSLLKMQSSGGGPFLCFLQVGRMRMLSDIMLVTVDHGRPNIVGRRLLAG</sequence>
<comment type="caution">
    <text evidence="1">The sequence shown here is derived from an EMBL/GenBank/DDBJ whole genome shotgun (WGS) entry which is preliminary data.</text>
</comment>